<feature type="non-terminal residue" evidence="2">
    <location>
        <position position="99"/>
    </location>
</feature>
<evidence type="ECO:0000256" key="1">
    <source>
        <dbReference type="SAM" id="MobiDB-lite"/>
    </source>
</evidence>
<feature type="compositionally biased region" description="Polar residues" evidence="1">
    <location>
        <begin position="8"/>
        <end position="17"/>
    </location>
</feature>
<proteinExistence type="predicted"/>
<sequence length="99" mass="11063">MSFLSHIVNKNPTIEPNTDNKSKSDLDTSHDSNFDDNSHRTFLNSNYSVPSIVVGFTTRFHCTNYSMGFITRAEMICRCADIANSKSIGLRNSKSIAIN</sequence>
<feature type="compositionally biased region" description="Basic and acidic residues" evidence="1">
    <location>
        <begin position="18"/>
        <end position="33"/>
    </location>
</feature>
<organism evidence="2 3">
    <name type="scientific">Cetraspora pellucida</name>
    <dbReference type="NCBI Taxonomy" id="1433469"/>
    <lineage>
        <taxon>Eukaryota</taxon>
        <taxon>Fungi</taxon>
        <taxon>Fungi incertae sedis</taxon>
        <taxon>Mucoromycota</taxon>
        <taxon>Glomeromycotina</taxon>
        <taxon>Glomeromycetes</taxon>
        <taxon>Diversisporales</taxon>
        <taxon>Gigasporaceae</taxon>
        <taxon>Cetraspora</taxon>
    </lineage>
</organism>
<accession>A0A9N9KI97</accession>
<feature type="region of interest" description="Disordered" evidence="1">
    <location>
        <begin position="1"/>
        <end position="33"/>
    </location>
</feature>
<evidence type="ECO:0000313" key="2">
    <source>
        <dbReference type="EMBL" id="CAG8830987.1"/>
    </source>
</evidence>
<name>A0A9N9KI97_9GLOM</name>
<dbReference type="Proteomes" id="UP000789759">
    <property type="component" value="Unassembled WGS sequence"/>
</dbReference>
<gene>
    <name evidence="2" type="ORF">CPELLU_LOCUS20676</name>
</gene>
<keyword evidence="3" id="KW-1185">Reference proteome</keyword>
<dbReference type="AlphaFoldDB" id="A0A9N9KI97"/>
<evidence type="ECO:0000313" key="3">
    <source>
        <dbReference type="Proteomes" id="UP000789759"/>
    </source>
</evidence>
<protein>
    <submittedName>
        <fullName evidence="2">17430_t:CDS:1</fullName>
    </submittedName>
</protein>
<reference evidence="2" key="1">
    <citation type="submission" date="2021-06" db="EMBL/GenBank/DDBJ databases">
        <authorList>
            <person name="Kallberg Y."/>
            <person name="Tangrot J."/>
            <person name="Rosling A."/>
        </authorList>
    </citation>
    <scope>NUCLEOTIDE SEQUENCE</scope>
    <source>
        <strain evidence="2">FL966</strain>
    </source>
</reference>
<dbReference type="EMBL" id="CAJVQA010065165">
    <property type="protein sequence ID" value="CAG8830987.1"/>
    <property type="molecule type" value="Genomic_DNA"/>
</dbReference>
<comment type="caution">
    <text evidence="2">The sequence shown here is derived from an EMBL/GenBank/DDBJ whole genome shotgun (WGS) entry which is preliminary data.</text>
</comment>